<proteinExistence type="predicted"/>
<dbReference type="PANTHER" id="PTHR10773:SF19">
    <property type="match status" value="1"/>
</dbReference>
<evidence type="ECO:0000313" key="2">
    <source>
        <dbReference type="Proteomes" id="UP001159363"/>
    </source>
</evidence>
<reference evidence="1 2" key="1">
    <citation type="submission" date="2023-02" db="EMBL/GenBank/DDBJ databases">
        <title>LHISI_Scaffold_Assembly.</title>
        <authorList>
            <person name="Stuart O.P."/>
            <person name="Cleave R."/>
            <person name="Magrath M.J.L."/>
            <person name="Mikheyev A.S."/>
        </authorList>
    </citation>
    <scope>NUCLEOTIDE SEQUENCE [LARGE SCALE GENOMIC DNA]</scope>
    <source>
        <strain evidence="1">Daus_M_001</strain>
        <tissue evidence="1">Leg muscle</tissue>
    </source>
</reference>
<dbReference type="PANTHER" id="PTHR10773">
    <property type="entry name" value="DNA-DIRECTED RNA POLYMERASES I, II, AND III SUBUNIT RPABC2"/>
    <property type="match status" value="1"/>
</dbReference>
<dbReference type="Proteomes" id="UP001159363">
    <property type="component" value="Chromosome 4"/>
</dbReference>
<evidence type="ECO:0000313" key="1">
    <source>
        <dbReference type="EMBL" id="KAJ8883063.1"/>
    </source>
</evidence>
<keyword evidence="2" id="KW-1185">Reference proteome</keyword>
<name>A0ABQ9HFH0_9NEOP</name>
<sequence length="283" mass="32907">MSPKSDTCPTCDDLNNKILATKDNEEKYQEYEVEKELHLRKAEKGQKNIQMQTVQAKNDSKYHVITFDLQQALPTPKISTRPAFYKRKLWTYNLGTHNCGIGVGHSYVWNEIGEKRIRGNSKLLEKSILMTFMETLLVAISDNCCGENKNWNMIFFCLWVISGRFKRIEQFPVPGDTMLPNDRDFAIVERYVRWQVQCVYSPDEWICVLQLSAKSNPFKVVQIQQSDFISTTELNLFLQRNTVNKNKESIQLRNCASMVFQESEPFTVTFYEHTAGEIQCAQK</sequence>
<gene>
    <name evidence="1" type="ORF">PR048_014902</name>
</gene>
<accession>A0ABQ9HFH0</accession>
<organism evidence="1 2">
    <name type="scientific">Dryococelus australis</name>
    <dbReference type="NCBI Taxonomy" id="614101"/>
    <lineage>
        <taxon>Eukaryota</taxon>
        <taxon>Metazoa</taxon>
        <taxon>Ecdysozoa</taxon>
        <taxon>Arthropoda</taxon>
        <taxon>Hexapoda</taxon>
        <taxon>Insecta</taxon>
        <taxon>Pterygota</taxon>
        <taxon>Neoptera</taxon>
        <taxon>Polyneoptera</taxon>
        <taxon>Phasmatodea</taxon>
        <taxon>Verophasmatodea</taxon>
        <taxon>Anareolatae</taxon>
        <taxon>Phasmatidae</taxon>
        <taxon>Eurycanthinae</taxon>
        <taxon>Dryococelus</taxon>
    </lineage>
</organism>
<dbReference type="EMBL" id="JARBHB010000005">
    <property type="protein sequence ID" value="KAJ8883063.1"/>
    <property type="molecule type" value="Genomic_DNA"/>
</dbReference>
<comment type="caution">
    <text evidence="1">The sequence shown here is derived from an EMBL/GenBank/DDBJ whole genome shotgun (WGS) entry which is preliminary data.</text>
</comment>
<protein>
    <submittedName>
        <fullName evidence="1">Uncharacterized protein</fullName>
    </submittedName>
</protein>